<reference evidence="1 2" key="1">
    <citation type="submission" date="2019-03" db="EMBL/GenBank/DDBJ databases">
        <title>First draft genome of Liparis tanakae, snailfish: a comprehensive survey of snailfish specific genes.</title>
        <authorList>
            <person name="Kim W."/>
            <person name="Song I."/>
            <person name="Jeong J.-H."/>
            <person name="Kim D."/>
            <person name="Kim S."/>
            <person name="Ryu S."/>
            <person name="Song J.Y."/>
            <person name="Lee S.K."/>
        </authorList>
    </citation>
    <scope>NUCLEOTIDE SEQUENCE [LARGE SCALE GENOMIC DNA]</scope>
    <source>
        <tissue evidence="1">Muscle</tissue>
    </source>
</reference>
<dbReference type="Proteomes" id="UP000314294">
    <property type="component" value="Unassembled WGS sequence"/>
</dbReference>
<gene>
    <name evidence="1" type="ORF">EYF80_051546</name>
</gene>
<name>A0A4Z2FBL5_9TELE</name>
<keyword evidence="2" id="KW-1185">Reference proteome</keyword>
<protein>
    <submittedName>
        <fullName evidence="1">Uncharacterized protein</fullName>
    </submittedName>
</protein>
<comment type="caution">
    <text evidence="1">The sequence shown here is derived from an EMBL/GenBank/DDBJ whole genome shotgun (WGS) entry which is preliminary data.</text>
</comment>
<sequence>MTGALRNVPEVRRATEILEAGLNPNPQLLHQMNPWALAFVTLQLASGSLGGKRSPRPPEVFNLLGYHSAAQRGGGSWSGL</sequence>
<proteinExistence type="predicted"/>
<evidence type="ECO:0000313" key="1">
    <source>
        <dbReference type="EMBL" id="TNN38291.1"/>
    </source>
</evidence>
<accession>A0A4Z2FBL5</accession>
<dbReference type="EMBL" id="SRLO01001386">
    <property type="protein sequence ID" value="TNN38291.1"/>
    <property type="molecule type" value="Genomic_DNA"/>
</dbReference>
<evidence type="ECO:0000313" key="2">
    <source>
        <dbReference type="Proteomes" id="UP000314294"/>
    </source>
</evidence>
<dbReference type="AlphaFoldDB" id="A0A4Z2FBL5"/>
<organism evidence="1 2">
    <name type="scientific">Liparis tanakae</name>
    <name type="common">Tanaka's snailfish</name>
    <dbReference type="NCBI Taxonomy" id="230148"/>
    <lineage>
        <taxon>Eukaryota</taxon>
        <taxon>Metazoa</taxon>
        <taxon>Chordata</taxon>
        <taxon>Craniata</taxon>
        <taxon>Vertebrata</taxon>
        <taxon>Euteleostomi</taxon>
        <taxon>Actinopterygii</taxon>
        <taxon>Neopterygii</taxon>
        <taxon>Teleostei</taxon>
        <taxon>Neoteleostei</taxon>
        <taxon>Acanthomorphata</taxon>
        <taxon>Eupercaria</taxon>
        <taxon>Perciformes</taxon>
        <taxon>Cottioidei</taxon>
        <taxon>Cottales</taxon>
        <taxon>Liparidae</taxon>
        <taxon>Liparis</taxon>
    </lineage>
</organism>